<keyword evidence="4" id="KW-1185">Reference proteome</keyword>
<feature type="domain" description="PPM-type phosphatase" evidence="2">
    <location>
        <begin position="185"/>
        <end position="414"/>
    </location>
</feature>
<accession>A0ABN1RJE6</accession>
<dbReference type="SMART" id="SM00332">
    <property type="entry name" value="PP2Cc"/>
    <property type="match status" value="1"/>
</dbReference>
<dbReference type="Proteomes" id="UP001500665">
    <property type="component" value="Unassembled WGS sequence"/>
</dbReference>
<dbReference type="SMART" id="SM00331">
    <property type="entry name" value="PP2C_SIG"/>
    <property type="match status" value="1"/>
</dbReference>
<evidence type="ECO:0000313" key="4">
    <source>
        <dbReference type="Proteomes" id="UP001500665"/>
    </source>
</evidence>
<evidence type="ECO:0000313" key="3">
    <source>
        <dbReference type="EMBL" id="GAA0958358.1"/>
    </source>
</evidence>
<dbReference type="InterPro" id="IPR001932">
    <property type="entry name" value="PPM-type_phosphatase-like_dom"/>
</dbReference>
<sequence>MPQSEEPAEAVTDPSGIAVLAPEPALPEGPLLRAEVRVSWPSEPLPELALPAADLLEQLGTLWPLLADSEAAHGPGCLWGLRWDEDEHWQLLIVPPYGAELPVPATPGAREHDAWVVASALVEIAIGRAPRDQADAFDLLDLHAGVVHGLDAIVHTLFEGGNPAQVHGLLRARHSGGVRVLAAAETAVGSGKAGYDPDFDNEDSHLVLRLPDGALALAVCDGVTGEGDGSGALASRAAVRELRTVLAGDGDVRLALTTADRAVQKETTGASTALVATVTPDGVADLYSIGDSPAWLVRQRRRGGRVAFRLTPDQTLLAEARRVDPDAVAGGSHLLHNLGGSADQPYRSTIRVLPGDLLVLMSDGAAVADHGWFGFELAALADAFPKAPALAAALTARAERLGGHDNATAVIAEIHPTP</sequence>
<dbReference type="EMBL" id="BAAAHH010000020">
    <property type="protein sequence ID" value="GAA0958358.1"/>
    <property type="molecule type" value="Genomic_DNA"/>
</dbReference>
<dbReference type="Gene3D" id="3.60.40.10">
    <property type="entry name" value="PPM-type phosphatase domain"/>
    <property type="match status" value="1"/>
</dbReference>
<dbReference type="SUPFAM" id="SSF81606">
    <property type="entry name" value="PP2C-like"/>
    <property type="match status" value="1"/>
</dbReference>
<evidence type="ECO:0000256" key="1">
    <source>
        <dbReference type="SAM" id="MobiDB-lite"/>
    </source>
</evidence>
<dbReference type="PROSITE" id="PS51746">
    <property type="entry name" value="PPM_2"/>
    <property type="match status" value="1"/>
</dbReference>
<reference evidence="3 4" key="1">
    <citation type="journal article" date="2019" name="Int. J. Syst. Evol. Microbiol.">
        <title>The Global Catalogue of Microorganisms (GCM) 10K type strain sequencing project: providing services to taxonomists for standard genome sequencing and annotation.</title>
        <authorList>
            <consortium name="The Broad Institute Genomics Platform"/>
            <consortium name="The Broad Institute Genome Sequencing Center for Infectious Disease"/>
            <person name="Wu L."/>
            <person name="Ma J."/>
        </authorList>
    </citation>
    <scope>NUCLEOTIDE SEQUENCE [LARGE SCALE GENOMIC DNA]</scope>
    <source>
        <strain evidence="3 4">JCM 10696</strain>
    </source>
</reference>
<dbReference type="InterPro" id="IPR036457">
    <property type="entry name" value="PPM-type-like_dom_sf"/>
</dbReference>
<comment type="caution">
    <text evidence="3">The sequence shown here is derived from an EMBL/GenBank/DDBJ whole genome shotgun (WGS) entry which is preliminary data.</text>
</comment>
<dbReference type="RefSeq" id="WP_344243060.1">
    <property type="nucleotide sequence ID" value="NZ_BAAAHH010000020.1"/>
</dbReference>
<gene>
    <name evidence="3" type="ORF">GCM10009550_46830</name>
</gene>
<name>A0ABN1RJE6_9ACTN</name>
<organism evidence="3 4">
    <name type="scientific">Actinocorallia libanotica</name>
    <dbReference type="NCBI Taxonomy" id="46162"/>
    <lineage>
        <taxon>Bacteria</taxon>
        <taxon>Bacillati</taxon>
        <taxon>Actinomycetota</taxon>
        <taxon>Actinomycetes</taxon>
        <taxon>Streptosporangiales</taxon>
        <taxon>Thermomonosporaceae</taxon>
        <taxon>Actinocorallia</taxon>
    </lineage>
</organism>
<dbReference type="Pfam" id="PF07228">
    <property type="entry name" value="SpoIIE"/>
    <property type="match status" value="1"/>
</dbReference>
<proteinExistence type="predicted"/>
<feature type="region of interest" description="Disordered" evidence="1">
    <location>
        <begin position="1"/>
        <end position="22"/>
    </location>
</feature>
<evidence type="ECO:0000259" key="2">
    <source>
        <dbReference type="PROSITE" id="PS51746"/>
    </source>
</evidence>
<protein>
    <recommendedName>
        <fullName evidence="2">PPM-type phosphatase domain-containing protein</fullName>
    </recommendedName>
</protein>